<dbReference type="HOGENOM" id="CLU_2435967_0_0_9"/>
<gene>
    <name evidence="1" type="ordered locus">Dtox_2463</name>
</gene>
<dbReference type="OrthoDB" id="1808072at2"/>
<evidence type="ECO:0000313" key="1">
    <source>
        <dbReference type="EMBL" id="ACV63272.1"/>
    </source>
</evidence>
<protein>
    <recommendedName>
        <fullName evidence="3">Zinc finger, YgiT-type</fullName>
    </recommendedName>
</protein>
<evidence type="ECO:0000313" key="2">
    <source>
        <dbReference type="Proteomes" id="UP000002217"/>
    </source>
</evidence>
<sequence length="90" mass="10542">MKKIIRCLECGQPAELKFEDRNVVENNKTFHLKGIPIYICKTCGEPTYDFQIELKLEEILDKLMKNEKREYIVNLTEIFSPMVEMTATLA</sequence>
<dbReference type="Proteomes" id="UP000002217">
    <property type="component" value="Chromosome"/>
</dbReference>
<dbReference type="AlphaFoldDB" id="C8W0L7"/>
<proteinExistence type="predicted"/>
<organism evidence="1 2">
    <name type="scientific">Desulfofarcimen acetoxidans (strain ATCC 49208 / DSM 771 / KCTC 5769 / VKM B-1644 / 5575)</name>
    <name type="common">Desulfotomaculum acetoxidans</name>
    <dbReference type="NCBI Taxonomy" id="485916"/>
    <lineage>
        <taxon>Bacteria</taxon>
        <taxon>Bacillati</taxon>
        <taxon>Bacillota</taxon>
        <taxon>Clostridia</taxon>
        <taxon>Eubacteriales</taxon>
        <taxon>Peptococcaceae</taxon>
        <taxon>Desulfofarcimen</taxon>
    </lineage>
</organism>
<accession>C8W0L7</accession>
<reference evidence="1 2" key="1">
    <citation type="journal article" date="2009" name="Stand. Genomic Sci.">
        <title>Complete genome sequence of Desulfotomaculum acetoxidans type strain (5575).</title>
        <authorList>
            <person name="Spring S."/>
            <person name="Lapidus A."/>
            <person name="Schroder M."/>
            <person name="Gleim D."/>
            <person name="Sims D."/>
            <person name="Meincke L."/>
            <person name="Glavina Del Rio T."/>
            <person name="Tice H."/>
            <person name="Copeland A."/>
            <person name="Cheng J.F."/>
            <person name="Lucas S."/>
            <person name="Chen F."/>
            <person name="Nolan M."/>
            <person name="Bruce D."/>
            <person name="Goodwin L."/>
            <person name="Pitluck S."/>
            <person name="Ivanova N."/>
            <person name="Mavromatis K."/>
            <person name="Mikhailova N."/>
            <person name="Pati A."/>
            <person name="Chen A."/>
            <person name="Palaniappan K."/>
            <person name="Land M."/>
            <person name="Hauser L."/>
            <person name="Chang Y.J."/>
            <person name="Jeffries C.D."/>
            <person name="Chain P."/>
            <person name="Saunders E."/>
            <person name="Brettin T."/>
            <person name="Detter J.C."/>
            <person name="Goker M."/>
            <person name="Bristow J."/>
            <person name="Eisen J.A."/>
            <person name="Markowitz V."/>
            <person name="Hugenholtz P."/>
            <person name="Kyrpides N.C."/>
            <person name="Klenk H.P."/>
            <person name="Han C."/>
        </authorList>
    </citation>
    <scope>NUCLEOTIDE SEQUENCE [LARGE SCALE GENOMIC DNA]</scope>
    <source>
        <strain evidence="2">ATCC 49208 / DSM 771 / VKM B-1644</strain>
    </source>
</reference>
<dbReference type="Gene3D" id="3.10.20.860">
    <property type="match status" value="1"/>
</dbReference>
<evidence type="ECO:0008006" key="3">
    <source>
        <dbReference type="Google" id="ProtNLM"/>
    </source>
</evidence>
<dbReference type="EMBL" id="CP001720">
    <property type="protein sequence ID" value="ACV63272.1"/>
    <property type="molecule type" value="Genomic_DNA"/>
</dbReference>
<dbReference type="KEGG" id="dae:Dtox_2463"/>
<dbReference type="RefSeq" id="WP_015757973.1">
    <property type="nucleotide sequence ID" value="NC_013216.1"/>
</dbReference>
<keyword evidence="2" id="KW-1185">Reference proteome</keyword>
<dbReference type="STRING" id="485916.Dtox_2463"/>
<name>C8W0L7_DESAS</name>